<evidence type="ECO:0000256" key="5">
    <source>
        <dbReference type="ARBA" id="ARBA00022801"/>
    </source>
</evidence>
<feature type="region of interest" description="Disordered" evidence="16">
    <location>
        <begin position="545"/>
        <end position="571"/>
    </location>
</feature>
<dbReference type="Pfam" id="PF05970">
    <property type="entry name" value="PIF1"/>
    <property type="match status" value="1"/>
</dbReference>
<evidence type="ECO:0000313" key="19">
    <source>
        <dbReference type="Proteomes" id="UP000094569"/>
    </source>
</evidence>
<evidence type="ECO:0000256" key="6">
    <source>
        <dbReference type="ARBA" id="ARBA00022806"/>
    </source>
</evidence>
<dbReference type="InterPro" id="IPR027417">
    <property type="entry name" value="P-loop_NTPase"/>
</dbReference>
<dbReference type="Proteomes" id="UP000094569">
    <property type="component" value="Unassembled WGS sequence"/>
</dbReference>
<dbReference type="PANTHER" id="PTHR47642:SF5">
    <property type="entry name" value="ATP-DEPENDENT DNA HELICASE"/>
    <property type="match status" value="1"/>
</dbReference>
<organism evidence="18 19">
    <name type="scientific">Aspergillus cristatus</name>
    <name type="common">Chinese Fuzhuan brick tea-fermentation fungus</name>
    <name type="synonym">Eurotium cristatum</name>
    <dbReference type="NCBI Taxonomy" id="573508"/>
    <lineage>
        <taxon>Eukaryota</taxon>
        <taxon>Fungi</taxon>
        <taxon>Dikarya</taxon>
        <taxon>Ascomycota</taxon>
        <taxon>Pezizomycotina</taxon>
        <taxon>Eurotiomycetes</taxon>
        <taxon>Eurotiomycetidae</taxon>
        <taxon>Eurotiales</taxon>
        <taxon>Aspergillaceae</taxon>
        <taxon>Aspergillus</taxon>
        <taxon>Aspergillus subgen. Aspergillus</taxon>
    </lineage>
</organism>
<keyword evidence="8 15" id="KW-0238">DNA-binding</keyword>
<keyword evidence="12 15" id="KW-0413">Isomerase</keyword>
<dbReference type="SUPFAM" id="SSF52540">
    <property type="entry name" value="P-loop containing nucleoside triphosphate hydrolases"/>
    <property type="match status" value="2"/>
</dbReference>
<comment type="function">
    <text evidence="15">DNA-dependent ATPase and 5'-3' DNA helicase required for the maintenance of both mitochondrial and nuclear genome stability.</text>
</comment>
<feature type="compositionally biased region" description="Basic and acidic residues" evidence="16">
    <location>
        <begin position="1"/>
        <end position="10"/>
    </location>
</feature>
<keyword evidence="5 15" id="KW-0378">Hydrolase</keyword>
<dbReference type="EMBL" id="JXNT01000015">
    <property type="protein sequence ID" value="ODM15698.1"/>
    <property type="molecule type" value="Genomic_DNA"/>
</dbReference>
<evidence type="ECO:0000256" key="16">
    <source>
        <dbReference type="SAM" id="MobiDB-lite"/>
    </source>
</evidence>
<feature type="compositionally biased region" description="Polar residues" evidence="16">
    <location>
        <begin position="11"/>
        <end position="39"/>
    </location>
</feature>
<feature type="DNA-binding region" evidence="15">
    <location>
        <begin position="647"/>
        <end position="666"/>
    </location>
</feature>
<feature type="compositionally biased region" description="Pro residues" evidence="16">
    <location>
        <begin position="170"/>
        <end position="179"/>
    </location>
</feature>
<evidence type="ECO:0000313" key="18">
    <source>
        <dbReference type="EMBL" id="ODM15698.1"/>
    </source>
</evidence>
<feature type="binding site" evidence="15">
    <location>
        <begin position="246"/>
        <end position="253"/>
    </location>
    <ligand>
        <name>ATP</name>
        <dbReference type="ChEBI" id="CHEBI:30616"/>
    </ligand>
</feature>
<dbReference type="VEuPathDB" id="FungiDB:SI65_08932"/>
<keyword evidence="6 15" id="KW-0347">Helicase</keyword>
<dbReference type="CDD" id="cd18037">
    <property type="entry name" value="DEXSc_Pif1_like"/>
    <property type="match status" value="1"/>
</dbReference>
<keyword evidence="10 15" id="KW-0233">DNA recombination</keyword>
<feature type="domain" description="AAA+ ATPase" evidence="17">
    <location>
        <begin position="238"/>
        <end position="396"/>
    </location>
</feature>
<dbReference type="Pfam" id="PF21530">
    <property type="entry name" value="Pif1_2B_dom"/>
    <property type="match status" value="1"/>
</dbReference>
<dbReference type="GO" id="GO:0005524">
    <property type="term" value="F:ATP binding"/>
    <property type="evidence" value="ECO:0007669"/>
    <property type="project" value="UniProtKB-UniRule"/>
</dbReference>
<dbReference type="CDD" id="cd18809">
    <property type="entry name" value="SF1_C_RecD"/>
    <property type="match status" value="1"/>
</dbReference>
<dbReference type="GO" id="GO:0043139">
    <property type="term" value="F:5'-3' DNA helicase activity"/>
    <property type="evidence" value="ECO:0007669"/>
    <property type="project" value="UniProtKB-UniRule"/>
</dbReference>
<comment type="cofactor">
    <cofactor evidence="1 15">
        <name>Mg(2+)</name>
        <dbReference type="ChEBI" id="CHEBI:18420"/>
    </cofactor>
</comment>
<evidence type="ECO:0000256" key="11">
    <source>
        <dbReference type="ARBA" id="ARBA00023204"/>
    </source>
</evidence>
<comment type="subcellular location">
    <subcellularLocation>
        <location evidence="2">Nucleus</location>
        <location evidence="2">Nucleolus</location>
    </subcellularLocation>
    <subcellularLocation>
        <location evidence="15">Nucleus</location>
    </subcellularLocation>
    <subcellularLocation>
        <location evidence="15">Mitochondrion</location>
    </subcellularLocation>
</comment>
<keyword evidence="4 15" id="KW-0227">DNA damage</keyword>
<keyword evidence="9 15" id="KW-0496">Mitochondrion</keyword>
<evidence type="ECO:0000256" key="2">
    <source>
        <dbReference type="ARBA" id="ARBA00004604"/>
    </source>
</evidence>
<dbReference type="GO" id="GO:0000723">
    <property type="term" value="P:telomere maintenance"/>
    <property type="evidence" value="ECO:0007669"/>
    <property type="project" value="InterPro"/>
</dbReference>
<accession>A0A1E3B484</accession>
<feature type="region of interest" description="Disordered" evidence="16">
    <location>
        <begin position="1"/>
        <end position="184"/>
    </location>
</feature>
<comment type="similarity">
    <text evidence="15">Belongs to the helicase family. PIF1 subfamily.</text>
</comment>
<evidence type="ECO:0000256" key="10">
    <source>
        <dbReference type="ARBA" id="ARBA00023172"/>
    </source>
</evidence>
<dbReference type="InterPro" id="IPR048293">
    <property type="entry name" value="PIF1_RRM3_pfh1"/>
</dbReference>
<proteinExistence type="inferred from homology"/>
<keyword evidence="7 15" id="KW-0067">ATP-binding</keyword>
<dbReference type="GO" id="GO:0005739">
    <property type="term" value="C:mitochondrion"/>
    <property type="evidence" value="ECO:0007669"/>
    <property type="project" value="UniProtKB-SubCell"/>
</dbReference>
<dbReference type="SMART" id="SM00382">
    <property type="entry name" value="AAA"/>
    <property type="match status" value="1"/>
</dbReference>
<keyword evidence="19" id="KW-1185">Reference proteome</keyword>
<dbReference type="OrthoDB" id="432234at2759"/>
<keyword evidence="13 15" id="KW-0539">Nucleus</keyword>
<keyword evidence="11 15" id="KW-0234">DNA repair</keyword>
<evidence type="ECO:0000259" key="17">
    <source>
        <dbReference type="SMART" id="SM00382"/>
    </source>
</evidence>
<dbReference type="InterPro" id="IPR003593">
    <property type="entry name" value="AAA+_ATPase"/>
</dbReference>
<comment type="subunit">
    <text evidence="15">Monomer.</text>
</comment>
<dbReference type="Gene3D" id="3.40.50.300">
    <property type="entry name" value="P-loop containing nucleotide triphosphate hydrolases"/>
    <property type="match status" value="1"/>
</dbReference>
<dbReference type="AlphaFoldDB" id="A0A1E3B484"/>
<evidence type="ECO:0000256" key="3">
    <source>
        <dbReference type="ARBA" id="ARBA00022741"/>
    </source>
</evidence>
<dbReference type="InterPro" id="IPR010285">
    <property type="entry name" value="DNA_helicase_pif1-like_DEAD"/>
</dbReference>
<feature type="compositionally biased region" description="Polar residues" evidence="16">
    <location>
        <begin position="82"/>
        <end position="94"/>
    </location>
</feature>
<evidence type="ECO:0000256" key="8">
    <source>
        <dbReference type="ARBA" id="ARBA00023125"/>
    </source>
</evidence>
<reference evidence="18 19" key="1">
    <citation type="journal article" date="2016" name="BMC Genomics">
        <title>Comparative genomic and transcriptomic analyses of the Fuzhuan brick tea-fermentation fungus Aspergillus cristatus.</title>
        <authorList>
            <person name="Ge Y."/>
            <person name="Wang Y."/>
            <person name="Liu Y."/>
            <person name="Tan Y."/>
            <person name="Ren X."/>
            <person name="Zhang X."/>
            <person name="Hyde K.D."/>
            <person name="Liu Y."/>
            <person name="Liu Z."/>
        </authorList>
    </citation>
    <scope>NUCLEOTIDE SEQUENCE [LARGE SCALE GENOMIC DNA]</scope>
    <source>
        <strain evidence="18 19">GZAAS20.1005</strain>
    </source>
</reference>
<name>A0A1E3B484_ASPCR</name>
<dbReference type="InterPro" id="IPR049163">
    <property type="entry name" value="Pif1-like_2B_dom"/>
</dbReference>
<dbReference type="GO" id="GO:0006281">
    <property type="term" value="P:DNA repair"/>
    <property type="evidence" value="ECO:0007669"/>
    <property type="project" value="UniProtKB-UniRule"/>
</dbReference>
<feature type="compositionally biased region" description="Acidic residues" evidence="16">
    <location>
        <begin position="62"/>
        <end position="78"/>
    </location>
</feature>
<dbReference type="EC" id="5.6.2.3" evidence="15"/>
<dbReference type="InterPro" id="IPR051055">
    <property type="entry name" value="PIF1_helicase"/>
</dbReference>
<dbReference type="FunFam" id="3.40.50.300:FF:001226">
    <property type="entry name" value="ATP-dependent DNA helicase PIF1"/>
    <property type="match status" value="1"/>
</dbReference>
<dbReference type="GO" id="GO:0005730">
    <property type="term" value="C:nucleolus"/>
    <property type="evidence" value="ECO:0007669"/>
    <property type="project" value="UniProtKB-SubCell"/>
</dbReference>
<comment type="catalytic activity">
    <reaction evidence="14 15">
        <text>ATP + H2O = ADP + phosphate + H(+)</text>
        <dbReference type="Rhea" id="RHEA:13065"/>
        <dbReference type="ChEBI" id="CHEBI:15377"/>
        <dbReference type="ChEBI" id="CHEBI:15378"/>
        <dbReference type="ChEBI" id="CHEBI:30616"/>
        <dbReference type="ChEBI" id="CHEBI:43474"/>
        <dbReference type="ChEBI" id="CHEBI:456216"/>
        <dbReference type="EC" id="5.6.2.3"/>
    </reaction>
</comment>
<dbReference type="GO" id="GO:0016887">
    <property type="term" value="F:ATP hydrolysis activity"/>
    <property type="evidence" value="ECO:0007669"/>
    <property type="project" value="RHEA"/>
</dbReference>
<dbReference type="GO" id="GO:0003697">
    <property type="term" value="F:single-stranded DNA binding"/>
    <property type="evidence" value="ECO:0007669"/>
    <property type="project" value="UniProtKB-ARBA"/>
</dbReference>
<evidence type="ECO:0000256" key="9">
    <source>
        <dbReference type="ARBA" id="ARBA00023128"/>
    </source>
</evidence>
<evidence type="ECO:0000256" key="7">
    <source>
        <dbReference type="ARBA" id="ARBA00022840"/>
    </source>
</evidence>
<dbReference type="PANTHER" id="PTHR47642">
    <property type="entry name" value="ATP-DEPENDENT DNA HELICASE"/>
    <property type="match status" value="1"/>
</dbReference>
<evidence type="ECO:0000256" key="15">
    <source>
        <dbReference type="HAMAP-Rule" id="MF_03176"/>
    </source>
</evidence>
<dbReference type="HAMAP" id="MF_03176">
    <property type="entry name" value="PIF1"/>
    <property type="match status" value="1"/>
</dbReference>
<keyword evidence="3 15" id="KW-0547">Nucleotide-binding</keyword>
<evidence type="ECO:0000256" key="13">
    <source>
        <dbReference type="ARBA" id="ARBA00023242"/>
    </source>
</evidence>
<dbReference type="STRING" id="573508.A0A1E3B484"/>
<protein>
    <recommendedName>
        <fullName evidence="15">ATP-dependent DNA helicase PIF1</fullName>
        <ecNumber evidence="15">5.6.2.3</ecNumber>
    </recommendedName>
    <alternativeName>
        <fullName evidence="15">DNA 5'-3' helicase PIF1</fullName>
    </alternativeName>
    <alternativeName>
        <fullName evidence="15">DNA repair and recombination helicase PIF1</fullName>
    </alternativeName>
</protein>
<comment type="caution">
    <text evidence="18">The sequence shown here is derived from an EMBL/GenBank/DDBJ whole genome shotgun (WGS) entry which is preliminary data.</text>
</comment>
<evidence type="ECO:0000256" key="1">
    <source>
        <dbReference type="ARBA" id="ARBA00001946"/>
    </source>
</evidence>
<evidence type="ECO:0000256" key="4">
    <source>
        <dbReference type="ARBA" id="ARBA00022763"/>
    </source>
</evidence>
<gene>
    <name evidence="15" type="primary">PIF1</name>
    <name evidence="18" type="ORF">SI65_08932</name>
</gene>
<sequence length="720" mass="79913">MFKRAVKDHSATASATKPLQSNLLQGNTISQSKPLQSSGVKRKIESAGESSLGSLHSAVYFDENDFDDDDDLNFEDPDPPIRTQSTARPDTSVSRQKDSPGDDDDLVVTYPDLPPVPDEEAPPSSIQLPWSSSPPSHFQPPKPPSRVQLPPSKPRTVPWANKEPQVTKSAPPPATPAPKPKSTAIWNKTASAIKDEQKELRRQSKNQKPEQKRPANAHLAPVFLSDEQRHVLDAVVQLGKSIFFTGSAGTGKSVLMREIIKQLRIKYRREPDRVAVTASTGLAACNIEGVTLHSFAGIGLGKEAVPELVKKIKRNQKAKARWLRTKVLIVDEVSMVDGDLFDKLEEIARRIRNNGRPFGGIQLVVTGDFFQLPPVPEGGREAKFAFSAATWTTSIQHTILLTHVFRQKDPEFAEMLNQMRLGKLSAQSIEAFKKLARPLNFQDSLEATELFPTRNEVDNANGVRMSRLSGDLMTFNAVDSGTIQDVQFRSKILANCMAPPTIHLKKGAQVMLIKNMEETLVNGSIGRVVAFMDEGTFDHYMKTEGFAGEGDDDEETRARKKIKSHANQDATPGPKWPLVCFIQPDGTERHLLCQPETWKIELPNGEVQAQRQQIPLILAWALSIHKAQGQTLQRVKVDLGRVFEKGQAYVALSRATSQAGLQVARFDVRKVMVHPKVIDFYSKLVSITDVLKTNKSGGQDDGKEFKDELDDEDYLEQMYG</sequence>
<evidence type="ECO:0000256" key="14">
    <source>
        <dbReference type="ARBA" id="ARBA00048954"/>
    </source>
</evidence>
<dbReference type="GO" id="GO:0006310">
    <property type="term" value="P:DNA recombination"/>
    <property type="evidence" value="ECO:0007669"/>
    <property type="project" value="UniProtKB-UniRule"/>
</dbReference>
<evidence type="ECO:0000256" key="12">
    <source>
        <dbReference type="ARBA" id="ARBA00023235"/>
    </source>
</evidence>